<dbReference type="RefSeq" id="WP_110374204.1">
    <property type="nucleotide sequence ID" value="NZ_JAHBRY010000001.1"/>
</dbReference>
<keyword evidence="6 8" id="KW-1133">Transmembrane helix</keyword>
<dbReference type="NCBIfam" id="TIGR01625">
    <property type="entry name" value="YidE_YbjL_dupl"/>
    <property type="match status" value="1"/>
</dbReference>
<name>A0A2V3UBS8_9HYPH</name>
<comment type="caution">
    <text evidence="10">The sequence shown here is derived from an EMBL/GenBank/DDBJ whole genome shotgun (WGS) entry which is preliminary data.</text>
</comment>
<dbReference type="PANTHER" id="PTHR30445:SF9">
    <property type="match status" value="1"/>
</dbReference>
<feature type="domain" description="RCK C-terminal" evidence="9">
    <location>
        <begin position="291"/>
        <end position="379"/>
    </location>
</feature>
<evidence type="ECO:0000313" key="10">
    <source>
        <dbReference type="EMBL" id="PXW61927.1"/>
    </source>
</evidence>
<comment type="subcellular location">
    <subcellularLocation>
        <location evidence="1">Cell membrane</location>
        <topology evidence="1">Multi-pass membrane protein</topology>
    </subcellularLocation>
</comment>
<feature type="transmembrane region" description="Helical" evidence="8">
    <location>
        <begin position="34"/>
        <end position="51"/>
    </location>
</feature>
<evidence type="ECO:0000256" key="2">
    <source>
        <dbReference type="ARBA" id="ARBA00009854"/>
    </source>
</evidence>
<feature type="transmembrane region" description="Helical" evidence="8">
    <location>
        <begin position="445"/>
        <end position="464"/>
    </location>
</feature>
<evidence type="ECO:0000256" key="8">
    <source>
        <dbReference type="SAM" id="Phobius"/>
    </source>
</evidence>
<feature type="transmembrane region" description="Helical" evidence="8">
    <location>
        <begin position="415"/>
        <end position="433"/>
    </location>
</feature>
<keyword evidence="5 8" id="KW-0812">Transmembrane</keyword>
<evidence type="ECO:0000256" key="6">
    <source>
        <dbReference type="ARBA" id="ARBA00022989"/>
    </source>
</evidence>
<dbReference type="Pfam" id="PF06826">
    <property type="entry name" value="Asp-Al_Ex"/>
    <property type="match status" value="2"/>
</dbReference>
<evidence type="ECO:0000256" key="7">
    <source>
        <dbReference type="ARBA" id="ARBA00023136"/>
    </source>
</evidence>
<evidence type="ECO:0000256" key="4">
    <source>
        <dbReference type="ARBA" id="ARBA00022475"/>
    </source>
</evidence>
<dbReference type="OrthoDB" id="5166626at2"/>
<dbReference type="PANTHER" id="PTHR30445">
    <property type="entry name" value="K(+)_H(+) ANTIPORTER SUBUNIT KHTT"/>
    <property type="match status" value="1"/>
</dbReference>
<dbReference type="GO" id="GO:0005886">
    <property type="term" value="C:plasma membrane"/>
    <property type="evidence" value="ECO:0007669"/>
    <property type="project" value="UniProtKB-SubCell"/>
</dbReference>
<dbReference type="InterPro" id="IPR050144">
    <property type="entry name" value="AAE_transporter"/>
</dbReference>
<keyword evidence="4" id="KW-1003">Cell membrane</keyword>
<dbReference type="PROSITE" id="PS51202">
    <property type="entry name" value="RCK_C"/>
    <property type="match status" value="2"/>
</dbReference>
<dbReference type="EMBL" id="QJJK01000003">
    <property type="protein sequence ID" value="PXW61927.1"/>
    <property type="molecule type" value="Genomic_DNA"/>
</dbReference>
<evidence type="ECO:0000313" key="11">
    <source>
        <dbReference type="Proteomes" id="UP000248021"/>
    </source>
</evidence>
<evidence type="ECO:0000256" key="1">
    <source>
        <dbReference type="ARBA" id="ARBA00004651"/>
    </source>
</evidence>
<dbReference type="NCBIfam" id="TIGR03802">
    <property type="entry name" value="Asp_Ala_antiprt"/>
    <property type="match status" value="1"/>
</dbReference>
<dbReference type="InterPro" id="IPR036721">
    <property type="entry name" value="RCK_C_sf"/>
</dbReference>
<comment type="similarity">
    <text evidence="2">Belongs to the AAE transporter (TC 2.A.81) family.</text>
</comment>
<evidence type="ECO:0000259" key="9">
    <source>
        <dbReference type="PROSITE" id="PS51202"/>
    </source>
</evidence>
<protein>
    <submittedName>
        <fullName evidence="10">Putative transport protein</fullName>
    </submittedName>
</protein>
<reference evidence="10 11" key="1">
    <citation type="submission" date="2018-05" db="EMBL/GenBank/DDBJ databases">
        <title>Genomic Encyclopedia of Type Strains, Phase IV (KMG-IV): sequencing the most valuable type-strain genomes for metagenomic binning, comparative biology and taxonomic classification.</title>
        <authorList>
            <person name="Goeker M."/>
        </authorList>
    </citation>
    <scope>NUCLEOTIDE SEQUENCE [LARGE SCALE GENOMIC DNA]</scope>
    <source>
        <strain evidence="10 11">DSM 6462</strain>
    </source>
</reference>
<sequence>MWQWLVNVLRDNPAIAVFLSLAIGSSIGRVSYRGIGLGAVTGTLLTALVIGQLDITISNDVRAIFFLLFLFAIGYSVGPQFVQGVARNGLPQAAFTIIICALCLGTAWLSAKFAGYDAGFAAGLFAGANTISSALALSVDAIEQMGRPAEETQALVNAIPTAFAMTYIFGTIGATLIIALLGPKLLGINLIAACKAYEIRMGGHVGQGSGRSAWHDFIVRAYRVGPDSAFIGQTASQIEAGFHHQQLFIERVRRDDAIFDAVADTVVQSGDVIAIAGPHRHILRQFGHTLEEVEDPDLLDVPIEGVDVLLTNRAFDGKTLADLADQPSVRGLVLRRIRRGATGVDIPILPATELHRGDVLTVLGRPKDISAALTKFGRADRSTDETDVGFVGGAIVAGALIGTLVWHIGAVPITLSSSGGVLIAGIAAGWLRAVHPTFGRIPPAAGWLMNALGLNIFIAVVGLSSGPSFVAGAEQLGASLFLWGVVATSVPLILSLYIGRYLFRFDDAILLGCCAGARASTATLGMLTEQARSQVPALGFTVTCAVGNTLLTIGGIFIVLLMG</sequence>
<feature type="transmembrane region" description="Helical" evidence="8">
    <location>
        <begin position="540"/>
        <end position="562"/>
    </location>
</feature>
<accession>A0A2V3UBS8</accession>
<dbReference type="InterPro" id="IPR022457">
    <property type="entry name" value="Asp_Ala_antiprt"/>
</dbReference>
<dbReference type="SUPFAM" id="SSF116726">
    <property type="entry name" value="TrkA C-terminal domain-like"/>
    <property type="match status" value="2"/>
</dbReference>
<feature type="transmembrane region" description="Helical" evidence="8">
    <location>
        <begin position="476"/>
        <end position="497"/>
    </location>
</feature>
<feature type="transmembrane region" description="Helical" evidence="8">
    <location>
        <begin position="118"/>
        <end position="139"/>
    </location>
</feature>
<feature type="transmembrane region" description="Helical" evidence="8">
    <location>
        <begin position="159"/>
        <end position="181"/>
    </location>
</feature>
<keyword evidence="11" id="KW-1185">Reference proteome</keyword>
<keyword evidence="3" id="KW-0813">Transport</keyword>
<feature type="domain" description="RCK C-terminal" evidence="9">
    <location>
        <begin position="207"/>
        <end position="284"/>
    </location>
</feature>
<dbReference type="Gene3D" id="3.30.70.1450">
    <property type="entry name" value="Regulator of K+ conductance, C-terminal domain"/>
    <property type="match status" value="2"/>
</dbReference>
<evidence type="ECO:0000256" key="5">
    <source>
        <dbReference type="ARBA" id="ARBA00022692"/>
    </source>
</evidence>
<dbReference type="InterPro" id="IPR006512">
    <property type="entry name" value="YidE_YbjL"/>
</dbReference>
<dbReference type="GO" id="GO:0006813">
    <property type="term" value="P:potassium ion transport"/>
    <property type="evidence" value="ECO:0007669"/>
    <property type="project" value="InterPro"/>
</dbReference>
<feature type="transmembrane region" description="Helical" evidence="8">
    <location>
        <begin position="93"/>
        <end position="111"/>
    </location>
</feature>
<proteinExistence type="inferred from homology"/>
<dbReference type="GO" id="GO:0008324">
    <property type="term" value="F:monoatomic cation transmembrane transporter activity"/>
    <property type="evidence" value="ECO:0007669"/>
    <property type="project" value="InterPro"/>
</dbReference>
<dbReference type="Pfam" id="PF02080">
    <property type="entry name" value="TrkA_C"/>
    <property type="match status" value="2"/>
</dbReference>
<organism evidence="10 11">
    <name type="scientific">Chelatococcus asaccharovorans</name>
    <dbReference type="NCBI Taxonomy" id="28210"/>
    <lineage>
        <taxon>Bacteria</taxon>
        <taxon>Pseudomonadati</taxon>
        <taxon>Pseudomonadota</taxon>
        <taxon>Alphaproteobacteria</taxon>
        <taxon>Hyphomicrobiales</taxon>
        <taxon>Chelatococcaceae</taxon>
        <taxon>Chelatococcus</taxon>
    </lineage>
</organism>
<dbReference type="AlphaFoldDB" id="A0A2V3UBS8"/>
<keyword evidence="7 8" id="KW-0472">Membrane</keyword>
<gene>
    <name evidence="10" type="ORF">C7450_103449</name>
</gene>
<feature type="transmembrane region" description="Helical" evidence="8">
    <location>
        <begin position="388"/>
        <end position="409"/>
    </location>
</feature>
<feature type="transmembrane region" description="Helical" evidence="8">
    <location>
        <begin position="63"/>
        <end position="81"/>
    </location>
</feature>
<dbReference type="InterPro" id="IPR006037">
    <property type="entry name" value="RCK_C"/>
</dbReference>
<dbReference type="Proteomes" id="UP000248021">
    <property type="component" value="Unassembled WGS sequence"/>
</dbReference>
<evidence type="ECO:0000256" key="3">
    <source>
        <dbReference type="ARBA" id="ARBA00022448"/>
    </source>
</evidence>